<dbReference type="Pfam" id="PF00282">
    <property type="entry name" value="Pyridoxal_deC"/>
    <property type="match status" value="1"/>
</dbReference>
<evidence type="ECO:0000313" key="8">
    <source>
        <dbReference type="EMBL" id="OAJ93757.1"/>
    </source>
</evidence>
<dbReference type="SUPFAM" id="SSF53383">
    <property type="entry name" value="PLP-dependent transferases"/>
    <property type="match status" value="1"/>
</dbReference>
<keyword evidence="5 7" id="KW-0456">Lyase</keyword>
<dbReference type="GO" id="GO:0030170">
    <property type="term" value="F:pyridoxal phosphate binding"/>
    <property type="evidence" value="ECO:0007669"/>
    <property type="project" value="InterPro"/>
</dbReference>
<reference evidence="8 9" key="1">
    <citation type="journal article" date="2016" name="Syst. Appl. Microbiol.">
        <title>Vibrio bivalvicida sp. nov., a novel larval pathogen for bivalve molluscs reared in a hatchery.</title>
        <authorList>
            <person name="Dubert J."/>
            <person name="Romalde J.L."/>
            <person name="Prado S."/>
            <person name="Barja J.L."/>
        </authorList>
    </citation>
    <scope>NUCLEOTIDE SEQUENCE [LARGE SCALE GENOMIC DNA]</scope>
    <source>
        <strain evidence="8 9">605</strain>
    </source>
</reference>
<dbReference type="InterPro" id="IPR015422">
    <property type="entry name" value="PyrdxlP-dep_Trfase_small"/>
</dbReference>
<comment type="caution">
    <text evidence="8">The sequence shown here is derived from an EMBL/GenBank/DDBJ whole genome shotgun (WGS) entry which is preliminary data.</text>
</comment>
<accession>A0A177XYU4</accession>
<dbReference type="Gene3D" id="3.90.1150.10">
    <property type="entry name" value="Aspartate Aminotransferase, domain 1"/>
    <property type="match status" value="1"/>
</dbReference>
<dbReference type="Proteomes" id="UP000078406">
    <property type="component" value="Unassembled WGS sequence"/>
</dbReference>
<evidence type="ECO:0000256" key="2">
    <source>
        <dbReference type="ARBA" id="ARBA00009533"/>
    </source>
</evidence>
<dbReference type="Gene3D" id="3.40.640.10">
    <property type="entry name" value="Type I PLP-dependent aspartate aminotransferase-like (Major domain)"/>
    <property type="match status" value="1"/>
</dbReference>
<evidence type="ECO:0000256" key="3">
    <source>
        <dbReference type="ARBA" id="ARBA00022793"/>
    </source>
</evidence>
<evidence type="ECO:0000256" key="7">
    <source>
        <dbReference type="RuleBase" id="RU000382"/>
    </source>
</evidence>
<dbReference type="GO" id="GO:0005737">
    <property type="term" value="C:cytoplasm"/>
    <property type="evidence" value="ECO:0007669"/>
    <property type="project" value="TreeGrafter"/>
</dbReference>
<dbReference type="RefSeq" id="WP_054961667.1">
    <property type="nucleotide sequence ID" value="NZ_LLEI02000032.1"/>
</dbReference>
<comment type="similarity">
    <text evidence="2 7">Belongs to the group II decarboxylase family.</text>
</comment>
<gene>
    <name evidence="8" type="ORF">APB76_11030</name>
</gene>
<keyword evidence="3" id="KW-0210">Decarboxylase</keyword>
<evidence type="ECO:0000256" key="4">
    <source>
        <dbReference type="ARBA" id="ARBA00022898"/>
    </source>
</evidence>
<dbReference type="AlphaFoldDB" id="A0A177XYU4"/>
<dbReference type="PANTHER" id="PTHR45677">
    <property type="entry name" value="GLUTAMATE DECARBOXYLASE-RELATED"/>
    <property type="match status" value="1"/>
</dbReference>
<evidence type="ECO:0000313" key="9">
    <source>
        <dbReference type="Proteomes" id="UP000078406"/>
    </source>
</evidence>
<comment type="cofactor">
    <cofactor evidence="1 6 7">
        <name>pyridoxal 5'-phosphate</name>
        <dbReference type="ChEBI" id="CHEBI:597326"/>
    </cofactor>
</comment>
<dbReference type="PANTHER" id="PTHR45677:SF8">
    <property type="entry name" value="CYSTEINE SULFINIC ACID DECARBOXYLASE"/>
    <property type="match status" value="1"/>
</dbReference>
<sequence length="550" mass="61710">MISEHKTADVSFESLLRIFTVPEGPDSTLTKIEEKLSRNLNKFLREHIVAEEKPLRDIEKDFSQASIPEQPEFVSDHTQHLLDTLVSHSVHTSAPSFIGHMTSALPYFLMPLSKIMIALNQNLVKIETSKAFTPLERQVLGMLHRLIYREKDQFYSRWMHSANHSLGAFCSGGTVANITALWVARNNALKAHGEFKGVEKEGLYKAMKHYGYEGLAVLVSERGHYSLKKAADVLGIGQEGLVAVKTDSNNRICPQSLQQRITELKAQNIKPFAVVGVAGTTETGNIDPLKEMAQICQMEECHFHVDAAWGGATLMSNNYRHLLDGVELADSVTIDAHKQLYIPMGAGMVLFKKPDAMKSIEHHAQYILRKGSKDLGSHTLEGSRSGMAMLVYAAMHIISRPGYELLIDQSIDKAKFFANHIEQQADFELVSQPELCLLTYRYLPANIRLALDKSSGNQTEQLNELLNELTKFIQKRQRETGKSFVSRTRLNPKQWGRLNTIVFRVVLANPLTSCDILSSVLEEQREIAKQAPKLLGRIEKLAQQILALSE</sequence>
<dbReference type="InterPro" id="IPR015421">
    <property type="entry name" value="PyrdxlP-dep_Trfase_major"/>
</dbReference>
<dbReference type="NCBIfam" id="TIGR03799">
    <property type="entry name" value="NOD_PanD_pyr"/>
    <property type="match status" value="1"/>
</dbReference>
<dbReference type="InterPro" id="IPR022517">
    <property type="entry name" value="Asp_decarboxylase_pyridox"/>
</dbReference>
<dbReference type="InterPro" id="IPR015424">
    <property type="entry name" value="PyrdxlP-dep_Trfase"/>
</dbReference>
<name>A0A177XYU4_9VIBR</name>
<protein>
    <submittedName>
        <fullName evidence="8">Glutamate decarboxylase</fullName>
    </submittedName>
</protein>
<dbReference type="FunFam" id="3.40.640.10:FF:000141">
    <property type="entry name" value="Glutamate decarboxylase"/>
    <property type="match status" value="1"/>
</dbReference>
<dbReference type="InterPro" id="IPR002129">
    <property type="entry name" value="PyrdxlP-dep_de-COase"/>
</dbReference>
<evidence type="ECO:0000256" key="6">
    <source>
        <dbReference type="PIRSR" id="PIRSR602129-50"/>
    </source>
</evidence>
<keyword evidence="4 6" id="KW-0663">Pyridoxal phosphate</keyword>
<dbReference type="GO" id="GO:0016831">
    <property type="term" value="F:carboxy-lyase activity"/>
    <property type="evidence" value="ECO:0007669"/>
    <property type="project" value="UniProtKB-KW"/>
</dbReference>
<organism evidence="8 9">
    <name type="scientific">Vibrio bivalvicida</name>
    <dbReference type="NCBI Taxonomy" id="1276888"/>
    <lineage>
        <taxon>Bacteria</taxon>
        <taxon>Pseudomonadati</taxon>
        <taxon>Pseudomonadota</taxon>
        <taxon>Gammaproteobacteria</taxon>
        <taxon>Vibrionales</taxon>
        <taxon>Vibrionaceae</taxon>
        <taxon>Vibrio</taxon>
        <taxon>Vibrio oreintalis group</taxon>
    </lineage>
</organism>
<feature type="modified residue" description="N6-(pyridoxal phosphate)lysine" evidence="6">
    <location>
        <position position="338"/>
    </location>
</feature>
<evidence type="ECO:0000256" key="1">
    <source>
        <dbReference type="ARBA" id="ARBA00001933"/>
    </source>
</evidence>
<dbReference type="GO" id="GO:0019752">
    <property type="term" value="P:carboxylic acid metabolic process"/>
    <property type="evidence" value="ECO:0007669"/>
    <property type="project" value="InterPro"/>
</dbReference>
<evidence type="ECO:0000256" key="5">
    <source>
        <dbReference type="ARBA" id="ARBA00023239"/>
    </source>
</evidence>
<proteinExistence type="inferred from homology"/>
<dbReference type="EMBL" id="LLEI02000032">
    <property type="protein sequence ID" value="OAJ93757.1"/>
    <property type="molecule type" value="Genomic_DNA"/>
</dbReference>
<dbReference type="FunFam" id="3.90.1150.10:FF:000135">
    <property type="entry name" value="Glutamate decarboxylase"/>
    <property type="match status" value="1"/>
</dbReference>